<reference evidence="5" key="1">
    <citation type="submission" date="2015-11" db="EMBL/GenBank/DDBJ databases">
        <authorList>
            <consortium name="International Coturnix japonica Genome Analysis Consortium"/>
            <person name="Warren W."/>
            <person name="Burt D.W."/>
            <person name="Antin P.B."/>
            <person name="Lanford R."/>
            <person name="Gros J."/>
            <person name="Wilson R.K."/>
        </authorList>
    </citation>
    <scope>NUCLEOTIDE SEQUENCE [LARGE SCALE GENOMIC DNA]</scope>
</reference>
<evidence type="ECO:0000259" key="4">
    <source>
        <dbReference type="PROSITE" id="PS50923"/>
    </source>
</evidence>
<dbReference type="CDD" id="cd00033">
    <property type="entry name" value="CCP"/>
    <property type="match status" value="1"/>
</dbReference>
<feature type="domain" description="Sushi" evidence="4">
    <location>
        <begin position="27"/>
        <end position="90"/>
    </location>
</feature>
<feature type="signal peptide" evidence="3">
    <location>
        <begin position="1"/>
        <end position="31"/>
    </location>
</feature>
<protein>
    <recommendedName>
        <fullName evidence="4">Sushi domain-containing protein</fullName>
    </recommendedName>
</protein>
<dbReference type="Gene3D" id="2.10.70.10">
    <property type="entry name" value="Complement Module, domain 1"/>
    <property type="match status" value="1"/>
</dbReference>
<comment type="caution">
    <text evidence="2">Lacks conserved residue(s) required for the propagation of feature annotation.</text>
</comment>
<name>A0A8C2TTR5_COTJA</name>
<accession>A0A8C2TTR5</accession>
<dbReference type="Ensembl" id="ENSCJPT00005025784.1">
    <property type="protein sequence ID" value="ENSCJPP00005018546.1"/>
    <property type="gene ID" value="ENSCJPG00005015095.1"/>
</dbReference>
<dbReference type="SUPFAM" id="SSF57535">
    <property type="entry name" value="Complement control module/SCR domain"/>
    <property type="match status" value="1"/>
</dbReference>
<keyword evidence="1" id="KW-1015">Disulfide bond</keyword>
<reference evidence="5" key="3">
    <citation type="submission" date="2025-09" db="UniProtKB">
        <authorList>
            <consortium name="Ensembl"/>
        </authorList>
    </citation>
    <scope>IDENTIFICATION</scope>
</reference>
<sequence length="97" mass="11650">MDWAFRAIHPLIFSFPQCFLMVFLLVGACDAPPRFSFAELKEDYLYNRTYSTFDVVEYRCRPGYMRNFRARNTYVCERNRWKGSNNFCLRELTSDFG</sequence>
<dbReference type="SMART" id="SM00032">
    <property type="entry name" value="CCP"/>
    <property type="match status" value="1"/>
</dbReference>
<keyword evidence="3" id="KW-0732">Signal</keyword>
<evidence type="ECO:0000256" key="2">
    <source>
        <dbReference type="PROSITE-ProRule" id="PRU00302"/>
    </source>
</evidence>
<dbReference type="AlphaFoldDB" id="A0A8C2TTR5"/>
<dbReference type="PROSITE" id="PS50923">
    <property type="entry name" value="SUSHI"/>
    <property type="match status" value="1"/>
</dbReference>
<organism evidence="5 6">
    <name type="scientific">Coturnix japonica</name>
    <name type="common">Japanese quail</name>
    <name type="synonym">Coturnix coturnix japonica</name>
    <dbReference type="NCBI Taxonomy" id="93934"/>
    <lineage>
        <taxon>Eukaryota</taxon>
        <taxon>Metazoa</taxon>
        <taxon>Chordata</taxon>
        <taxon>Craniata</taxon>
        <taxon>Vertebrata</taxon>
        <taxon>Euteleostomi</taxon>
        <taxon>Archelosauria</taxon>
        <taxon>Archosauria</taxon>
        <taxon>Dinosauria</taxon>
        <taxon>Saurischia</taxon>
        <taxon>Theropoda</taxon>
        <taxon>Coelurosauria</taxon>
        <taxon>Aves</taxon>
        <taxon>Neognathae</taxon>
        <taxon>Galloanserae</taxon>
        <taxon>Galliformes</taxon>
        <taxon>Phasianidae</taxon>
        <taxon>Perdicinae</taxon>
        <taxon>Coturnix</taxon>
    </lineage>
</organism>
<feature type="chain" id="PRO_5034927214" description="Sushi domain-containing protein" evidence="3">
    <location>
        <begin position="32"/>
        <end position="97"/>
    </location>
</feature>
<proteinExistence type="predicted"/>
<evidence type="ECO:0000256" key="3">
    <source>
        <dbReference type="SAM" id="SignalP"/>
    </source>
</evidence>
<dbReference type="InterPro" id="IPR000436">
    <property type="entry name" value="Sushi_SCR_CCP_dom"/>
</dbReference>
<dbReference type="Proteomes" id="UP000694412">
    <property type="component" value="Chromosome 26"/>
</dbReference>
<dbReference type="PROSITE" id="PS51257">
    <property type="entry name" value="PROKAR_LIPOPROTEIN"/>
    <property type="match status" value="1"/>
</dbReference>
<evidence type="ECO:0000256" key="1">
    <source>
        <dbReference type="ARBA" id="ARBA00023157"/>
    </source>
</evidence>
<keyword evidence="6" id="KW-1185">Reference proteome</keyword>
<dbReference type="Pfam" id="PF00084">
    <property type="entry name" value="Sushi"/>
    <property type="match status" value="1"/>
</dbReference>
<keyword evidence="2" id="KW-0768">Sushi</keyword>
<evidence type="ECO:0000313" key="5">
    <source>
        <dbReference type="Ensembl" id="ENSCJPP00005018546.1"/>
    </source>
</evidence>
<evidence type="ECO:0000313" key="6">
    <source>
        <dbReference type="Proteomes" id="UP000694412"/>
    </source>
</evidence>
<dbReference type="InterPro" id="IPR035976">
    <property type="entry name" value="Sushi/SCR/CCP_sf"/>
</dbReference>
<reference evidence="5" key="2">
    <citation type="submission" date="2025-08" db="UniProtKB">
        <authorList>
            <consortium name="Ensembl"/>
        </authorList>
    </citation>
    <scope>IDENTIFICATION</scope>
</reference>